<dbReference type="InterPro" id="IPR039429">
    <property type="entry name" value="SHMT-like_dom"/>
</dbReference>
<dbReference type="PIRSF" id="PIRSF000412">
    <property type="entry name" value="SHMT"/>
    <property type="match status" value="1"/>
</dbReference>
<dbReference type="Gene3D" id="3.40.640.10">
    <property type="entry name" value="Type I PLP-dependent aspartate aminotransferase-like (Major domain)"/>
    <property type="match status" value="2"/>
</dbReference>
<dbReference type="Proteomes" id="UP000278673">
    <property type="component" value="Unassembled WGS sequence"/>
</dbReference>
<dbReference type="PANTHER" id="PTHR11680:SF35">
    <property type="entry name" value="SERINE HYDROXYMETHYLTRANSFERASE 1"/>
    <property type="match status" value="1"/>
</dbReference>
<evidence type="ECO:0000256" key="1">
    <source>
        <dbReference type="ARBA" id="ARBA00001933"/>
    </source>
</evidence>
<comment type="subcellular location">
    <subcellularLocation>
        <location evidence="8">Cytoplasm</location>
    </subcellularLocation>
</comment>
<organism evidence="12 13">
    <name type="scientific">Streptomyces triticirhizae</name>
    <dbReference type="NCBI Taxonomy" id="2483353"/>
    <lineage>
        <taxon>Bacteria</taxon>
        <taxon>Bacillati</taxon>
        <taxon>Actinomycetota</taxon>
        <taxon>Actinomycetes</taxon>
        <taxon>Kitasatosporales</taxon>
        <taxon>Streptomycetaceae</taxon>
        <taxon>Streptomyces</taxon>
    </lineage>
</organism>
<dbReference type="PROSITE" id="PS00096">
    <property type="entry name" value="SHMT"/>
    <property type="match status" value="1"/>
</dbReference>
<comment type="catalytic activity">
    <reaction evidence="8">
        <text>(6R)-5,10-methylene-5,6,7,8-tetrahydrofolate + glycine + H2O = (6S)-5,6,7,8-tetrahydrofolate + L-serine</text>
        <dbReference type="Rhea" id="RHEA:15481"/>
        <dbReference type="ChEBI" id="CHEBI:15377"/>
        <dbReference type="ChEBI" id="CHEBI:15636"/>
        <dbReference type="ChEBI" id="CHEBI:33384"/>
        <dbReference type="ChEBI" id="CHEBI:57305"/>
        <dbReference type="ChEBI" id="CHEBI:57453"/>
        <dbReference type="EC" id="2.1.2.1"/>
    </reaction>
</comment>
<evidence type="ECO:0000256" key="9">
    <source>
        <dbReference type="PIRSR" id="PIRSR000412-50"/>
    </source>
</evidence>
<comment type="function">
    <text evidence="8">Catalyzes the reversible interconversion of serine and glycine with tetrahydrofolate (THF) serving as the one-carbon carrier. This reaction serves as the major source of one-carbon groups required for the biosynthesis of purines, thymidylate, methionine, and other important biomolecules. Also exhibits THF-independent aldolase activity toward beta-hydroxyamino acids, producing glycine and aldehydes, via a retro-aldol mechanism.</text>
</comment>
<feature type="binding site" evidence="8">
    <location>
        <position position="183"/>
    </location>
    <ligand>
        <name>(6S)-5,6,7,8-tetrahydrofolate</name>
        <dbReference type="ChEBI" id="CHEBI:57453"/>
    </ligand>
</feature>
<keyword evidence="13" id="KW-1185">Reference proteome</keyword>
<comment type="pathway">
    <text evidence="8">One-carbon metabolism; tetrahydrofolate interconversion.</text>
</comment>
<reference evidence="12 13" key="1">
    <citation type="submission" date="2018-10" db="EMBL/GenBank/DDBJ databases">
        <title>Isolation, diversity and antifungal activity of actinobacteria from wheat.</title>
        <authorList>
            <person name="Han C."/>
        </authorList>
    </citation>
    <scope>NUCLEOTIDE SEQUENCE [LARGE SCALE GENOMIC DNA]</scope>
    <source>
        <strain evidence="12 13">NEAU-YY642</strain>
    </source>
</reference>
<dbReference type="GO" id="GO:0005829">
    <property type="term" value="C:cytosol"/>
    <property type="evidence" value="ECO:0007669"/>
    <property type="project" value="TreeGrafter"/>
</dbReference>
<dbReference type="NCBIfam" id="NF000586">
    <property type="entry name" value="PRK00011.1"/>
    <property type="match status" value="1"/>
</dbReference>
<dbReference type="GO" id="GO:0008168">
    <property type="term" value="F:methyltransferase activity"/>
    <property type="evidence" value="ECO:0007669"/>
    <property type="project" value="UniProtKB-KW"/>
</dbReference>
<dbReference type="FunFam" id="3.40.640.10:FF:000060">
    <property type="entry name" value="Serine hydroxymethyltransferase"/>
    <property type="match status" value="1"/>
</dbReference>
<evidence type="ECO:0000256" key="4">
    <source>
        <dbReference type="ARBA" id="ARBA00022563"/>
    </source>
</evidence>
<name>A0A3M2KYR9_9ACTN</name>
<dbReference type="RefSeq" id="WP_122399635.1">
    <property type="nucleotide sequence ID" value="NZ_RFFJ01000242.1"/>
</dbReference>
<dbReference type="NCBIfam" id="NF010094">
    <property type="entry name" value="PRK13580.1"/>
    <property type="match status" value="1"/>
</dbReference>
<evidence type="ECO:0000259" key="11">
    <source>
        <dbReference type="Pfam" id="PF00464"/>
    </source>
</evidence>
<dbReference type="SUPFAM" id="SSF53383">
    <property type="entry name" value="PLP-dependent transferases"/>
    <property type="match status" value="1"/>
</dbReference>
<keyword evidence="6 8" id="KW-0808">Transferase</keyword>
<evidence type="ECO:0000256" key="2">
    <source>
        <dbReference type="ARBA" id="ARBA00006376"/>
    </source>
</evidence>
<dbReference type="EMBL" id="RFFJ01000242">
    <property type="protein sequence ID" value="RMI30264.1"/>
    <property type="molecule type" value="Genomic_DNA"/>
</dbReference>
<dbReference type="FunFam" id="3.40.640.10:FF:000065">
    <property type="entry name" value="Serine hydroxymethyltransferase"/>
    <property type="match status" value="1"/>
</dbReference>
<dbReference type="InterPro" id="IPR049943">
    <property type="entry name" value="Ser_HO-MeTrfase-like"/>
</dbReference>
<feature type="site" description="Plays an important role in substrate specificity" evidence="8">
    <location>
        <position position="294"/>
    </location>
</feature>
<keyword evidence="5 8" id="KW-0028">Amino-acid biosynthesis</keyword>
<evidence type="ECO:0000256" key="3">
    <source>
        <dbReference type="ARBA" id="ARBA00022490"/>
    </source>
</evidence>
<comment type="caution">
    <text evidence="8">Lacks conserved residue(s) required for the propagation of feature annotation.</text>
</comment>
<feature type="modified residue" description="N6-(pyridoxal phosphate)lysine" evidence="8 9">
    <location>
        <position position="295"/>
    </location>
</feature>
<keyword evidence="12" id="KW-0489">Methyltransferase</keyword>
<dbReference type="GO" id="GO:0035999">
    <property type="term" value="P:tetrahydrofolate interconversion"/>
    <property type="evidence" value="ECO:0007669"/>
    <property type="project" value="UniProtKB-UniRule"/>
</dbReference>
<dbReference type="AlphaFoldDB" id="A0A3M2KYR9"/>
<sequence length="500" mass="53918">MWSRAPGPSRRLPRRPEVTTDNPSRTPESTAFRTAIDVVRGVEPRIADAIGAEIEDQRASLKLIASENYASPAVLLAMGNWFSDKYAEGTIGRRFYAGCRNVDTVEAIAAEHARELFGAQHAYVQPHSGIDANLVAFWAVLAQRVELPALERAGVRQVNDLSEEDWERLRKALGDQRMLGMSLDAGGHLTHGFRPNISGKMFHQRSYGTDPETGLLDYDAVRAAAREFRPLILIAGYSAYPRRVNFRIMREIADEVGATLMVDMAHFAGLVAGKVLTGDFDPVPHAQIVTTTTHKSLRGPRGGMVLCDDSLADQVDRGCPMVLGGPLPHVMAAKAVALAEARQPAFQDYAQRVVDNAQSLADGLTRRGARLVTGGTDNHLVLLDVSGYGLTGRQAEGALLDAGIVTNRNAIPRDPNGAWYTSGIRLGTPALTTRGLTADGFDEVAELIDTVLSRTTPGTAKSGKPSKATYVLAEGVAKEVADRSADLLAKHPLYPQVDLG</sequence>
<proteinExistence type="inferred from homology"/>
<comment type="caution">
    <text evidence="12">The sequence shown here is derived from an EMBL/GenBank/DDBJ whole genome shotgun (WGS) entry which is preliminary data.</text>
</comment>
<evidence type="ECO:0000313" key="13">
    <source>
        <dbReference type="Proteomes" id="UP000278673"/>
    </source>
</evidence>
<dbReference type="UniPathway" id="UPA00288">
    <property type="reaction ID" value="UER01023"/>
</dbReference>
<keyword evidence="7 8" id="KW-0663">Pyridoxal phosphate</keyword>
<evidence type="ECO:0000256" key="8">
    <source>
        <dbReference type="HAMAP-Rule" id="MF_00051"/>
    </source>
</evidence>
<comment type="subunit">
    <text evidence="8">Homodimer.</text>
</comment>
<dbReference type="GO" id="GO:0004372">
    <property type="term" value="F:glycine hydroxymethyltransferase activity"/>
    <property type="evidence" value="ECO:0007669"/>
    <property type="project" value="UniProtKB-UniRule"/>
</dbReference>
<dbReference type="HAMAP" id="MF_00051">
    <property type="entry name" value="SHMT"/>
    <property type="match status" value="1"/>
</dbReference>
<comment type="similarity">
    <text evidence="2 8">Belongs to the SHMT family.</text>
</comment>
<comment type="pathway">
    <text evidence="8">Amino-acid biosynthesis; glycine biosynthesis; glycine from L-serine: step 1/1.</text>
</comment>
<dbReference type="InterPro" id="IPR019798">
    <property type="entry name" value="Ser_HO-MeTrfase_PLP_BS"/>
</dbReference>
<dbReference type="Pfam" id="PF00464">
    <property type="entry name" value="SHMT"/>
    <property type="match status" value="2"/>
</dbReference>
<feature type="region of interest" description="Disordered" evidence="10">
    <location>
        <begin position="1"/>
        <end position="28"/>
    </location>
</feature>
<evidence type="ECO:0000313" key="12">
    <source>
        <dbReference type="EMBL" id="RMI30264.1"/>
    </source>
</evidence>
<dbReference type="Gene3D" id="3.90.1150.10">
    <property type="entry name" value="Aspartate Aminotransferase, domain 1"/>
    <property type="match status" value="2"/>
</dbReference>
<dbReference type="CDD" id="cd00378">
    <property type="entry name" value="SHMT"/>
    <property type="match status" value="1"/>
</dbReference>
<feature type="domain" description="Serine hydroxymethyltransferase-like" evidence="11">
    <location>
        <begin position="42"/>
        <end position="147"/>
    </location>
</feature>
<evidence type="ECO:0000256" key="5">
    <source>
        <dbReference type="ARBA" id="ARBA00022605"/>
    </source>
</evidence>
<dbReference type="UniPathway" id="UPA00193"/>
<dbReference type="GO" id="GO:0032259">
    <property type="term" value="P:methylation"/>
    <property type="evidence" value="ECO:0007669"/>
    <property type="project" value="UniProtKB-KW"/>
</dbReference>
<feature type="binding site" evidence="8">
    <location>
        <begin position="187"/>
        <end position="189"/>
    </location>
    <ligand>
        <name>(6S)-5,6,7,8-tetrahydrofolate</name>
        <dbReference type="ChEBI" id="CHEBI:57453"/>
    </ligand>
</feature>
<dbReference type="GO" id="GO:0030170">
    <property type="term" value="F:pyridoxal phosphate binding"/>
    <property type="evidence" value="ECO:0007669"/>
    <property type="project" value="UniProtKB-UniRule"/>
</dbReference>
<evidence type="ECO:0000256" key="10">
    <source>
        <dbReference type="SAM" id="MobiDB-lite"/>
    </source>
</evidence>
<comment type="cofactor">
    <cofactor evidence="1 8 9">
        <name>pyridoxal 5'-phosphate</name>
        <dbReference type="ChEBI" id="CHEBI:597326"/>
    </cofactor>
</comment>
<dbReference type="InterPro" id="IPR015424">
    <property type="entry name" value="PyrdxlP-dep_Trfase"/>
</dbReference>
<accession>A0A3M2KYR9</accession>
<gene>
    <name evidence="8" type="primary">glyA</name>
    <name evidence="12" type="ORF">EBN88_26845</name>
</gene>
<feature type="compositionally biased region" description="Polar residues" evidence="10">
    <location>
        <begin position="19"/>
        <end position="28"/>
    </location>
</feature>
<dbReference type="PANTHER" id="PTHR11680">
    <property type="entry name" value="SERINE HYDROXYMETHYLTRANSFERASE"/>
    <property type="match status" value="1"/>
</dbReference>
<keyword evidence="3 8" id="KW-0963">Cytoplasm</keyword>
<protein>
    <recommendedName>
        <fullName evidence="8">Serine hydroxymethyltransferase</fullName>
        <shortName evidence="8">SHMT</shortName>
        <shortName evidence="8">Serine methylase</shortName>
        <ecNumber evidence="8">2.1.2.1</ecNumber>
    </recommendedName>
</protein>
<dbReference type="InterPro" id="IPR015421">
    <property type="entry name" value="PyrdxlP-dep_Trfase_major"/>
</dbReference>
<dbReference type="GO" id="GO:0019264">
    <property type="term" value="P:glycine biosynthetic process from serine"/>
    <property type="evidence" value="ECO:0007669"/>
    <property type="project" value="UniProtKB-UniRule"/>
</dbReference>
<dbReference type="InterPro" id="IPR001085">
    <property type="entry name" value="Ser_HO-MeTrfase"/>
</dbReference>
<evidence type="ECO:0000256" key="7">
    <source>
        <dbReference type="ARBA" id="ARBA00022898"/>
    </source>
</evidence>
<dbReference type="EC" id="2.1.2.1" evidence="8"/>
<evidence type="ECO:0000256" key="6">
    <source>
        <dbReference type="ARBA" id="ARBA00022679"/>
    </source>
</evidence>
<keyword evidence="4 8" id="KW-0554">One-carbon metabolism</keyword>
<dbReference type="InterPro" id="IPR015422">
    <property type="entry name" value="PyrdxlP-dep_Trfase_small"/>
</dbReference>
<feature type="domain" description="Serine hydroxymethyltransferase-like" evidence="11">
    <location>
        <begin position="176"/>
        <end position="448"/>
    </location>
</feature>